<dbReference type="OrthoDB" id="5197788at2"/>
<dbReference type="Gene3D" id="3.40.630.30">
    <property type="match status" value="1"/>
</dbReference>
<evidence type="ECO:0000313" key="4">
    <source>
        <dbReference type="EMBL" id="PAP76496.1"/>
    </source>
</evidence>
<dbReference type="PANTHER" id="PTHR43877">
    <property type="entry name" value="AMINOALKYLPHOSPHONATE N-ACETYLTRANSFERASE-RELATED-RELATED"/>
    <property type="match status" value="1"/>
</dbReference>
<gene>
    <name evidence="4" type="ORF">BSZ37_08605</name>
</gene>
<dbReference type="NCBIfam" id="NF040501">
    <property type="entry name" value="resist_ArsN2"/>
    <property type="match status" value="1"/>
</dbReference>
<dbReference type="PROSITE" id="PS51186">
    <property type="entry name" value="GNAT"/>
    <property type="match status" value="1"/>
</dbReference>
<keyword evidence="2" id="KW-0012">Acyltransferase</keyword>
<dbReference type="CDD" id="cd04301">
    <property type="entry name" value="NAT_SF"/>
    <property type="match status" value="1"/>
</dbReference>
<organism evidence="4 5">
    <name type="scientific">Rubrivirga marina</name>
    <dbReference type="NCBI Taxonomy" id="1196024"/>
    <lineage>
        <taxon>Bacteria</taxon>
        <taxon>Pseudomonadati</taxon>
        <taxon>Rhodothermota</taxon>
        <taxon>Rhodothermia</taxon>
        <taxon>Rhodothermales</taxon>
        <taxon>Rubricoccaceae</taxon>
        <taxon>Rubrivirga</taxon>
    </lineage>
</organism>
<dbReference type="Proteomes" id="UP000216339">
    <property type="component" value="Unassembled WGS sequence"/>
</dbReference>
<feature type="domain" description="N-acetyltransferase" evidence="3">
    <location>
        <begin position="3"/>
        <end position="159"/>
    </location>
</feature>
<evidence type="ECO:0000259" key="3">
    <source>
        <dbReference type="PROSITE" id="PS51186"/>
    </source>
</evidence>
<reference evidence="4 5" key="1">
    <citation type="submission" date="2016-11" db="EMBL/GenBank/DDBJ databases">
        <title>Study of marine rhodopsin-containing bacteria.</title>
        <authorList>
            <person name="Yoshizawa S."/>
            <person name="Kumagai Y."/>
            <person name="Kogure K."/>
        </authorList>
    </citation>
    <scope>NUCLEOTIDE SEQUENCE [LARGE SCALE GENOMIC DNA]</scope>
    <source>
        <strain evidence="4 5">SAORIC-28</strain>
    </source>
</reference>
<dbReference type="AlphaFoldDB" id="A0A271IZ22"/>
<keyword evidence="5" id="KW-1185">Reference proteome</keyword>
<name>A0A271IZ22_9BACT</name>
<accession>A0A271IZ22</accession>
<dbReference type="RefSeq" id="WP_095510153.1">
    <property type="nucleotide sequence ID" value="NZ_MQWD01000001.1"/>
</dbReference>
<comment type="caution">
    <text evidence="4">The sequence shown here is derived from an EMBL/GenBank/DDBJ whole genome shotgun (WGS) entry which is preliminary data.</text>
</comment>
<sequence>MTQTLSPAAPDDWPAIRALLDAASLPTADLQEDHIDRFLVASGGGAVVGCVAVEPYGEAGLFRSLAVAPEARGAGLGGRLTEAAEARARDAGLRRLVLLTTTAALFFEGRGWVPLDRADVPAAVRRASEFTSTCPASAVCLGKSLFPRHPGAPRRGTVR</sequence>
<dbReference type="Pfam" id="PF13508">
    <property type="entry name" value="Acetyltransf_7"/>
    <property type="match status" value="1"/>
</dbReference>
<keyword evidence="1" id="KW-0808">Transferase</keyword>
<dbReference type="GO" id="GO:0016747">
    <property type="term" value="F:acyltransferase activity, transferring groups other than amino-acyl groups"/>
    <property type="evidence" value="ECO:0007669"/>
    <property type="project" value="InterPro"/>
</dbReference>
<evidence type="ECO:0000313" key="5">
    <source>
        <dbReference type="Proteomes" id="UP000216339"/>
    </source>
</evidence>
<dbReference type="SUPFAM" id="SSF55729">
    <property type="entry name" value="Acyl-CoA N-acyltransferases (Nat)"/>
    <property type="match status" value="1"/>
</dbReference>
<proteinExistence type="predicted"/>
<protein>
    <recommendedName>
        <fullName evidence="3">N-acetyltransferase domain-containing protein</fullName>
    </recommendedName>
</protein>
<dbReference type="EMBL" id="MQWD01000001">
    <property type="protein sequence ID" value="PAP76496.1"/>
    <property type="molecule type" value="Genomic_DNA"/>
</dbReference>
<evidence type="ECO:0000256" key="1">
    <source>
        <dbReference type="ARBA" id="ARBA00022679"/>
    </source>
</evidence>
<dbReference type="InterPro" id="IPR050832">
    <property type="entry name" value="Bact_Acetyltransf"/>
</dbReference>
<evidence type="ECO:0000256" key="2">
    <source>
        <dbReference type="ARBA" id="ARBA00023315"/>
    </source>
</evidence>
<dbReference type="InterPro" id="IPR016181">
    <property type="entry name" value="Acyl_CoA_acyltransferase"/>
</dbReference>
<dbReference type="InterPro" id="IPR000182">
    <property type="entry name" value="GNAT_dom"/>
</dbReference>